<comment type="caution">
    <text evidence="3">The sequence shown here is derived from an EMBL/GenBank/DDBJ whole genome shotgun (WGS) entry which is preliminary data.</text>
</comment>
<dbReference type="InterPro" id="IPR018110">
    <property type="entry name" value="Mandel_Rmase/mucon_lact_enz_CS"/>
</dbReference>
<dbReference type="SUPFAM" id="SSF54826">
    <property type="entry name" value="Enolase N-terminal domain-like"/>
    <property type="match status" value="1"/>
</dbReference>
<dbReference type="AlphaFoldDB" id="X1NVP0"/>
<dbReference type="PANTHER" id="PTHR48080">
    <property type="entry name" value="D-GALACTONATE DEHYDRATASE-RELATED"/>
    <property type="match status" value="1"/>
</dbReference>
<dbReference type="InterPro" id="IPR036849">
    <property type="entry name" value="Enolase-like_C_sf"/>
</dbReference>
<gene>
    <name evidence="3" type="ORF">S06H3_34582</name>
</gene>
<dbReference type="EMBL" id="BARV01020770">
    <property type="protein sequence ID" value="GAI30850.1"/>
    <property type="molecule type" value="Genomic_DNA"/>
</dbReference>
<reference evidence="3" key="1">
    <citation type="journal article" date="2014" name="Front. Microbiol.">
        <title>High frequency of phylogenetically diverse reductive dehalogenase-homologous genes in deep subseafloor sedimentary metagenomes.</title>
        <authorList>
            <person name="Kawai M."/>
            <person name="Futagami T."/>
            <person name="Toyoda A."/>
            <person name="Takaki Y."/>
            <person name="Nishi S."/>
            <person name="Hori S."/>
            <person name="Arai W."/>
            <person name="Tsubouchi T."/>
            <person name="Morono Y."/>
            <person name="Uchiyama I."/>
            <person name="Ito T."/>
            <person name="Fujiyama A."/>
            <person name="Inagaki F."/>
            <person name="Takami H."/>
        </authorList>
    </citation>
    <scope>NUCLEOTIDE SEQUENCE</scope>
    <source>
        <strain evidence="3">Expedition CK06-06</strain>
    </source>
</reference>
<accession>X1NVP0</accession>
<dbReference type="Gene3D" id="3.20.20.120">
    <property type="entry name" value="Enolase-like C-terminal domain"/>
    <property type="match status" value="1"/>
</dbReference>
<evidence type="ECO:0000313" key="3">
    <source>
        <dbReference type="EMBL" id="GAI30850.1"/>
    </source>
</evidence>
<evidence type="ECO:0000259" key="2">
    <source>
        <dbReference type="Pfam" id="PF02746"/>
    </source>
</evidence>
<organism evidence="3">
    <name type="scientific">marine sediment metagenome</name>
    <dbReference type="NCBI Taxonomy" id="412755"/>
    <lineage>
        <taxon>unclassified sequences</taxon>
        <taxon>metagenomes</taxon>
        <taxon>ecological metagenomes</taxon>
    </lineage>
</organism>
<feature type="domain" description="Mandelate racemase/muconate lactonizing enzyme N-terminal" evidence="2">
    <location>
        <begin position="22"/>
        <end position="119"/>
    </location>
</feature>
<name>X1NVP0_9ZZZZ</name>
<dbReference type="InterPro" id="IPR029017">
    <property type="entry name" value="Enolase-like_N"/>
</dbReference>
<proteinExistence type="predicted"/>
<protein>
    <recommendedName>
        <fullName evidence="2">Mandelate racemase/muconate lactonizing enzyme N-terminal domain-containing protein</fullName>
    </recommendedName>
</protein>
<sequence length="193" mass="21969">MKITDIKTFFVDPGVTVDLGDTKNWLFIRIETDEGIRGWGECYTLLDRERSIAAYVDHVGHYLVGRNPLNIKHFTTVMYEDYADKQGAMDYFCAISGIEQALWDIVGKWLNTPVYNLLGGSCRDKIKVYANGWWGDARTPEEFAHKATEVVGSGFKALKFYPFDGLKQTYISKQKEQLAIEKVRAVREAIGPD</sequence>
<dbReference type="PANTHER" id="PTHR48080:SF2">
    <property type="entry name" value="D-GALACTONATE DEHYDRATASE"/>
    <property type="match status" value="1"/>
</dbReference>
<feature type="non-terminal residue" evidence="3">
    <location>
        <position position="193"/>
    </location>
</feature>
<evidence type="ECO:0000256" key="1">
    <source>
        <dbReference type="ARBA" id="ARBA00023239"/>
    </source>
</evidence>
<dbReference type="SUPFAM" id="SSF51604">
    <property type="entry name" value="Enolase C-terminal domain-like"/>
    <property type="match status" value="1"/>
</dbReference>
<dbReference type="InterPro" id="IPR013341">
    <property type="entry name" value="Mandelate_racemase_N_dom"/>
</dbReference>
<dbReference type="PROSITE" id="PS00908">
    <property type="entry name" value="MR_MLE_1"/>
    <property type="match status" value="1"/>
</dbReference>
<dbReference type="InterPro" id="IPR034593">
    <property type="entry name" value="DgoD-like"/>
</dbReference>
<dbReference type="GO" id="GO:0016829">
    <property type="term" value="F:lyase activity"/>
    <property type="evidence" value="ECO:0007669"/>
    <property type="project" value="UniProtKB-KW"/>
</dbReference>
<dbReference type="GO" id="GO:0009063">
    <property type="term" value="P:amino acid catabolic process"/>
    <property type="evidence" value="ECO:0007669"/>
    <property type="project" value="InterPro"/>
</dbReference>
<dbReference type="Pfam" id="PF02746">
    <property type="entry name" value="MR_MLE_N"/>
    <property type="match status" value="1"/>
</dbReference>
<dbReference type="Gene3D" id="3.30.390.10">
    <property type="entry name" value="Enolase-like, N-terminal domain"/>
    <property type="match status" value="1"/>
</dbReference>
<keyword evidence="1" id="KW-0456">Lyase</keyword>